<feature type="region of interest" description="Disordered" evidence="1">
    <location>
        <begin position="1"/>
        <end position="80"/>
    </location>
</feature>
<dbReference type="Proteomes" id="UP000251960">
    <property type="component" value="Chromosome 5"/>
</dbReference>
<reference evidence="2 3" key="1">
    <citation type="journal article" date="2018" name="Nat. Genet.">
        <title>Extensive intraspecific gene order and gene structural variations between Mo17 and other maize genomes.</title>
        <authorList>
            <person name="Sun S."/>
            <person name="Zhou Y."/>
            <person name="Chen J."/>
            <person name="Shi J."/>
            <person name="Zhao H."/>
            <person name="Zhao H."/>
            <person name="Song W."/>
            <person name="Zhang M."/>
            <person name="Cui Y."/>
            <person name="Dong X."/>
            <person name="Liu H."/>
            <person name="Ma X."/>
            <person name="Jiao Y."/>
            <person name="Wang B."/>
            <person name="Wei X."/>
            <person name="Stein J.C."/>
            <person name="Glaubitz J.C."/>
            <person name="Lu F."/>
            <person name="Yu G."/>
            <person name="Liang C."/>
            <person name="Fengler K."/>
            <person name="Li B."/>
            <person name="Rafalski A."/>
            <person name="Schnable P.S."/>
            <person name="Ware D.H."/>
            <person name="Buckler E.S."/>
            <person name="Lai J."/>
        </authorList>
    </citation>
    <scope>NUCLEOTIDE SEQUENCE [LARGE SCALE GENOMIC DNA]</scope>
    <source>
        <strain evidence="3">cv. Missouri 17</strain>
        <tissue evidence="2">Seedling</tissue>
    </source>
</reference>
<evidence type="ECO:0000256" key="1">
    <source>
        <dbReference type="SAM" id="MobiDB-lite"/>
    </source>
</evidence>
<gene>
    <name evidence="2" type="ORF">Zm00014a_041709</name>
</gene>
<name>A0A3L6ELC5_MAIZE</name>
<dbReference type="AlphaFoldDB" id="A0A3L6ELC5"/>
<evidence type="ECO:0000313" key="2">
    <source>
        <dbReference type="EMBL" id="PWZ21826.1"/>
    </source>
</evidence>
<organism evidence="2 3">
    <name type="scientific">Zea mays</name>
    <name type="common">Maize</name>
    <dbReference type="NCBI Taxonomy" id="4577"/>
    <lineage>
        <taxon>Eukaryota</taxon>
        <taxon>Viridiplantae</taxon>
        <taxon>Streptophyta</taxon>
        <taxon>Embryophyta</taxon>
        <taxon>Tracheophyta</taxon>
        <taxon>Spermatophyta</taxon>
        <taxon>Magnoliopsida</taxon>
        <taxon>Liliopsida</taxon>
        <taxon>Poales</taxon>
        <taxon>Poaceae</taxon>
        <taxon>PACMAD clade</taxon>
        <taxon>Panicoideae</taxon>
        <taxon>Andropogonodae</taxon>
        <taxon>Andropogoneae</taxon>
        <taxon>Tripsacinae</taxon>
        <taxon>Zea</taxon>
    </lineage>
</organism>
<feature type="compositionally biased region" description="Basic and acidic residues" evidence="1">
    <location>
        <begin position="1"/>
        <end position="15"/>
    </location>
</feature>
<feature type="compositionally biased region" description="Basic and acidic residues" evidence="1">
    <location>
        <begin position="41"/>
        <end position="68"/>
    </location>
</feature>
<dbReference type="EMBL" id="NCVQ01000006">
    <property type="protein sequence ID" value="PWZ21826.1"/>
    <property type="molecule type" value="Genomic_DNA"/>
</dbReference>
<proteinExistence type="predicted"/>
<accession>A0A3L6ELC5</accession>
<evidence type="ECO:0000313" key="3">
    <source>
        <dbReference type="Proteomes" id="UP000251960"/>
    </source>
</evidence>
<sequence>MGTEQERCSDGERPWTSRKAWRAYHGSAMGGRAGSRGNRPCHREWRRQHQGEEGDIHGKLGLIHHGEDPGEAPWEGARGGSTKWRGWCWRAGNKDEGGDVWG</sequence>
<protein>
    <submittedName>
        <fullName evidence="2">Uncharacterized protein</fullName>
    </submittedName>
</protein>
<comment type="caution">
    <text evidence="2">The sequence shown here is derived from an EMBL/GenBank/DDBJ whole genome shotgun (WGS) entry which is preliminary data.</text>
</comment>